<dbReference type="Proteomes" id="UP000827976">
    <property type="component" value="Chromosome 19"/>
</dbReference>
<keyword evidence="2" id="KW-1185">Reference proteome</keyword>
<reference evidence="2" key="1">
    <citation type="journal article" date="2022" name="Nat. Commun.">
        <title>Chromosome evolution and the genetic basis of agronomically important traits in greater yam.</title>
        <authorList>
            <person name="Bredeson J.V."/>
            <person name="Lyons J.B."/>
            <person name="Oniyinde I.O."/>
            <person name="Okereke N.R."/>
            <person name="Kolade O."/>
            <person name="Nnabue I."/>
            <person name="Nwadili C.O."/>
            <person name="Hribova E."/>
            <person name="Parker M."/>
            <person name="Nwogha J."/>
            <person name="Shu S."/>
            <person name="Carlson J."/>
            <person name="Kariba R."/>
            <person name="Muthemba S."/>
            <person name="Knop K."/>
            <person name="Barton G.J."/>
            <person name="Sherwood A.V."/>
            <person name="Lopez-Montes A."/>
            <person name="Asiedu R."/>
            <person name="Jamnadass R."/>
            <person name="Muchugi A."/>
            <person name="Goodstein D."/>
            <person name="Egesi C.N."/>
            <person name="Featherston J."/>
            <person name="Asfaw A."/>
            <person name="Simpson G.G."/>
            <person name="Dolezel J."/>
            <person name="Hendre P.S."/>
            <person name="Van Deynze A."/>
            <person name="Kumar P.L."/>
            <person name="Obidiegwu J.E."/>
            <person name="Bhattacharjee R."/>
            <person name="Rokhsar D.S."/>
        </authorList>
    </citation>
    <scope>NUCLEOTIDE SEQUENCE [LARGE SCALE GENOMIC DNA]</scope>
    <source>
        <strain evidence="2">cv. TDa95/00328</strain>
    </source>
</reference>
<evidence type="ECO:0000313" key="1">
    <source>
        <dbReference type="EMBL" id="KAH7654053.1"/>
    </source>
</evidence>
<proteinExistence type="predicted"/>
<comment type="caution">
    <text evidence="1">The sequence shown here is derived from an EMBL/GenBank/DDBJ whole genome shotgun (WGS) entry which is preliminary data.</text>
</comment>
<sequence length="342" mass="38513">MAAGVAALALRRRGSWISRAPPPTPIVTGKGQRSAAFDDLVLSEYLETNLKVPDLNLPDCYFPERSPPPIPAEIQFDSLVSDDNTALQRVIEAAAAVGAFRIEGGVTKEEVRAAIEAWRAVLGFWEEEREALKEFISDRGDGFQSFYWARPMSSVMEKAWSDSDQPFREKVEKFASKLEFVAECIAKILADNIKKQRHTESISKKGSVLCLRKHDLNHSEGDQRDIEEHYHSHALSLHLSNDDRKLYFHSPKGSSSFVLPAGSILVTIREELEEWCNGELKSANVEPLHDDISSFSLEFMCSPLVLDKEYGPVTEKNISVMDQLLILLVLAFLYKLWTLLFT</sequence>
<accession>A0ACB7U126</accession>
<gene>
    <name evidence="1" type="ORF">IHE45_19G119400</name>
</gene>
<organism evidence="1 2">
    <name type="scientific">Dioscorea alata</name>
    <name type="common">Purple yam</name>
    <dbReference type="NCBI Taxonomy" id="55571"/>
    <lineage>
        <taxon>Eukaryota</taxon>
        <taxon>Viridiplantae</taxon>
        <taxon>Streptophyta</taxon>
        <taxon>Embryophyta</taxon>
        <taxon>Tracheophyta</taxon>
        <taxon>Spermatophyta</taxon>
        <taxon>Magnoliopsida</taxon>
        <taxon>Liliopsida</taxon>
        <taxon>Dioscoreales</taxon>
        <taxon>Dioscoreaceae</taxon>
        <taxon>Dioscorea</taxon>
    </lineage>
</organism>
<protein>
    <submittedName>
        <fullName evidence="1">Iron/ascorbate family oxidoreductases protein</fullName>
    </submittedName>
</protein>
<dbReference type="EMBL" id="CM037029">
    <property type="protein sequence ID" value="KAH7654053.1"/>
    <property type="molecule type" value="Genomic_DNA"/>
</dbReference>
<name>A0ACB7U126_DIOAL</name>
<evidence type="ECO:0000313" key="2">
    <source>
        <dbReference type="Proteomes" id="UP000827976"/>
    </source>
</evidence>